<dbReference type="SMART" id="SM00086">
    <property type="entry name" value="PAC"/>
    <property type="match status" value="1"/>
</dbReference>
<evidence type="ECO:0000259" key="3">
    <source>
        <dbReference type="PROSITE" id="PS50113"/>
    </source>
</evidence>
<dbReference type="CDD" id="cd00130">
    <property type="entry name" value="PAS"/>
    <property type="match status" value="1"/>
</dbReference>
<dbReference type="STRING" id="1675527.AIOL_002114"/>
<evidence type="ECO:0000259" key="2">
    <source>
        <dbReference type="PROSITE" id="PS50112"/>
    </source>
</evidence>
<protein>
    <submittedName>
        <fullName evidence="6">Diguanylate cyclase/phosphodiesterase (GGDEF &amp; EAL domains) with PAS/PAC sensor(S)</fullName>
    </submittedName>
</protein>
<feature type="transmembrane region" description="Helical" evidence="1">
    <location>
        <begin position="264"/>
        <end position="284"/>
    </location>
</feature>
<feature type="domain" description="GGDEF" evidence="5">
    <location>
        <begin position="460"/>
        <end position="593"/>
    </location>
</feature>
<dbReference type="SUPFAM" id="SSF55073">
    <property type="entry name" value="Nucleotide cyclase"/>
    <property type="match status" value="1"/>
</dbReference>
<accession>A0A0J9GUB1</accession>
<dbReference type="CDD" id="cd01949">
    <property type="entry name" value="GGDEF"/>
    <property type="match status" value="1"/>
</dbReference>
<dbReference type="SMART" id="SM00267">
    <property type="entry name" value="GGDEF"/>
    <property type="match status" value="1"/>
</dbReference>
<sequence>MLSRFRDSGRADAGTVSLRFWSLLIVILILAVASSALAVRYTATPFLEAQQREDLAEKVRKDAQGLESALSQHRLLLQFLAGNSDFVDVVIGYVAHANIVRDTLENMQRPDALSWVRVYDAFEEQVGGLDVRAAEFELFEERELLDLASSMVMEGVETSQMVVLRTQGEYVHVVLAVPVTNKGFSEGAVVAGFRLEPAQIFAADEVTQPSFIVESANLETVLADLPPNSISASLKEPALAVVLVPDVEGIASAGRMLLTRTASAVALVLFGAFGIFAALGRAALVEPHRKLHDQKKSLSELAAVAKLSNDAIVVTDLDSKITWTNPAFSALSGYSAEEVKGLTPGALLQGPETDQATVREISRGLRDREPTKVELLNYHKSGEKYWVSISITPLEASDGQVYGFMAITYDITEARKQRDALIEAKNQIELQALHDPLTGLPNRRALDIELKERVGAGAEPEATLVRIDLDHFKYVNDTMGHEAGDFVLCEVAEILRSETKSDDLPVRVGGDEFVVLLGAGRNASEGLSVAERMLKRIKQPKEYANKTIRVGASFGVASTGSGLLPIEDLTVGADAALYEAKDTGRNRVRLYTPELHRSVLERRSLAREIRRGIANEEFVPYFQPQVDARTYDIVGVETLVRWESPELGLLYPDDFLPIAQQLSAVDDIDAILFRKALDQIIALRGTGMIIPKVSFNVTVERVQSPIIFETVQRYIDSGPTLAFEILESVLVEEQSDMFMFSLDRLKDMGVKIEIDDFGSGHASIVGLMHLMPNVMKIDKQLVMPITSSSMTRNLLKQIVGMADLMGLKITAEGVETFEHAEILAELGCHTLQGYAFAKAMPIDKLQEFVLDWQTRSQPQLRPAGRAAQ</sequence>
<name>A0A0J9GUB1_9RHOB</name>
<keyword evidence="1" id="KW-0472">Membrane</keyword>
<dbReference type="Pfam" id="PF00563">
    <property type="entry name" value="EAL"/>
    <property type="match status" value="1"/>
</dbReference>
<dbReference type="RefSeq" id="WP_049642925.1">
    <property type="nucleotide sequence ID" value="NZ_LFTY01000002.1"/>
</dbReference>
<dbReference type="InterPro" id="IPR029787">
    <property type="entry name" value="Nucleotide_cyclase"/>
</dbReference>
<dbReference type="NCBIfam" id="TIGR00254">
    <property type="entry name" value="GGDEF"/>
    <property type="match status" value="1"/>
</dbReference>
<evidence type="ECO:0000313" key="7">
    <source>
        <dbReference type="Proteomes" id="UP000037178"/>
    </source>
</evidence>
<evidence type="ECO:0000259" key="4">
    <source>
        <dbReference type="PROSITE" id="PS50883"/>
    </source>
</evidence>
<dbReference type="InterPro" id="IPR043128">
    <property type="entry name" value="Rev_trsase/Diguanyl_cyclase"/>
</dbReference>
<dbReference type="InterPro" id="IPR001633">
    <property type="entry name" value="EAL_dom"/>
</dbReference>
<dbReference type="PATRIC" id="fig|1675527.3.peg.2228"/>
<keyword evidence="1" id="KW-0812">Transmembrane</keyword>
<feature type="domain" description="PAS" evidence="2">
    <location>
        <begin position="297"/>
        <end position="368"/>
    </location>
</feature>
<evidence type="ECO:0000313" key="6">
    <source>
        <dbReference type="EMBL" id="KMW57153.1"/>
    </source>
</evidence>
<dbReference type="SMART" id="SM00052">
    <property type="entry name" value="EAL"/>
    <property type="match status" value="1"/>
</dbReference>
<dbReference type="Gene3D" id="3.30.450.20">
    <property type="entry name" value="PAS domain"/>
    <property type="match status" value="1"/>
</dbReference>
<dbReference type="PROSITE" id="PS50112">
    <property type="entry name" value="PAS"/>
    <property type="match status" value="1"/>
</dbReference>
<feature type="transmembrane region" description="Helical" evidence="1">
    <location>
        <begin position="20"/>
        <end position="43"/>
    </location>
</feature>
<gene>
    <name evidence="6" type="ORF">AIOL_002114</name>
</gene>
<organism evidence="6 7">
    <name type="scientific">Candidatus Rhodobacter oscarellae</name>
    <dbReference type="NCBI Taxonomy" id="1675527"/>
    <lineage>
        <taxon>Bacteria</taxon>
        <taxon>Pseudomonadati</taxon>
        <taxon>Pseudomonadota</taxon>
        <taxon>Alphaproteobacteria</taxon>
        <taxon>Rhodobacterales</taxon>
        <taxon>Rhodobacter group</taxon>
        <taxon>Rhodobacter</taxon>
    </lineage>
</organism>
<dbReference type="NCBIfam" id="TIGR00229">
    <property type="entry name" value="sensory_box"/>
    <property type="match status" value="1"/>
</dbReference>
<proteinExistence type="predicted"/>
<dbReference type="SUPFAM" id="SSF55785">
    <property type="entry name" value="PYP-like sensor domain (PAS domain)"/>
    <property type="match status" value="1"/>
</dbReference>
<dbReference type="SUPFAM" id="SSF141868">
    <property type="entry name" value="EAL domain-like"/>
    <property type="match status" value="1"/>
</dbReference>
<keyword evidence="7" id="KW-1185">Reference proteome</keyword>
<dbReference type="AlphaFoldDB" id="A0A0J9GUB1"/>
<dbReference type="SMART" id="SM00091">
    <property type="entry name" value="PAS"/>
    <property type="match status" value="1"/>
</dbReference>
<dbReference type="PANTHER" id="PTHR44757">
    <property type="entry name" value="DIGUANYLATE CYCLASE DGCP"/>
    <property type="match status" value="1"/>
</dbReference>
<dbReference type="PROSITE" id="PS50883">
    <property type="entry name" value="EAL"/>
    <property type="match status" value="1"/>
</dbReference>
<evidence type="ECO:0000259" key="5">
    <source>
        <dbReference type="PROSITE" id="PS50887"/>
    </source>
</evidence>
<dbReference type="PANTHER" id="PTHR44757:SF2">
    <property type="entry name" value="BIOFILM ARCHITECTURE MAINTENANCE PROTEIN MBAA"/>
    <property type="match status" value="1"/>
</dbReference>
<dbReference type="OrthoDB" id="9814202at2"/>
<dbReference type="InterPro" id="IPR000700">
    <property type="entry name" value="PAS-assoc_C"/>
</dbReference>
<dbReference type="InterPro" id="IPR001610">
    <property type="entry name" value="PAC"/>
</dbReference>
<dbReference type="Pfam" id="PF00990">
    <property type="entry name" value="GGDEF"/>
    <property type="match status" value="1"/>
</dbReference>
<dbReference type="PROSITE" id="PS50887">
    <property type="entry name" value="GGDEF"/>
    <property type="match status" value="1"/>
</dbReference>
<keyword evidence="1" id="KW-1133">Transmembrane helix</keyword>
<dbReference type="Pfam" id="PF13426">
    <property type="entry name" value="PAS_9"/>
    <property type="match status" value="1"/>
</dbReference>
<dbReference type="InterPro" id="IPR035965">
    <property type="entry name" value="PAS-like_dom_sf"/>
</dbReference>
<dbReference type="PROSITE" id="PS50113">
    <property type="entry name" value="PAC"/>
    <property type="match status" value="1"/>
</dbReference>
<reference evidence="6 7" key="1">
    <citation type="submission" date="2015-06" db="EMBL/GenBank/DDBJ databases">
        <title>Draft genome sequence of an Alphaproteobacteria species associated to the Mediterranean sponge Oscarella lobularis.</title>
        <authorList>
            <person name="Jourda C."/>
            <person name="Santini S."/>
            <person name="Claverie J.-M."/>
        </authorList>
    </citation>
    <scope>NUCLEOTIDE SEQUENCE [LARGE SCALE GENOMIC DNA]</scope>
    <source>
        <strain evidence="6">IGS</strain>
    </source>
</reference>
<dbReference type="InterPro" id="IPR035919">
    <property type="entry name" value="EAL_sf"/>
</dbReference>
<dbReference type="InterPro" id="IPR052155">
    <property type="entry name" value="Biofilm_reg_signaling"/>
</dbReference>
<evidence type="ECO:0000256" key="1">
    <source>
        <dbReference type="SAM" id="Phobius"/>
    </source>
</evidence>
<dbReference type="Gene3D" id="3.20.20.450">
    <property type="entry name" value="EAL domain"/>
    <property type="match status" value="1"/>
</dbReference>
<dbReference type="InterPro" id="IPR000014">
    <property type="entry name" value="PAS"/>
</dbReference>
<feature type="domain" description="PAC" evidence="3">
    <location>
        <begin position="369"/>
        <end position="423"/>
    </location>
</feature>
<comment type="caution">
    <text evidence="6">The sequence shown here is derived from an EMBL/GenBank/DDBJ whole genome shotgun (WGS) entry which is preliminary data.</text>
</comment>
<dbReference type="Gene3D" id="3.30.70.270">
    <property type="match status" value="1"/>
</dbReference>
<dbReference type="Proteomes" id="UP000037178">
    <property type="component" value="Unassembled WGS sequence"/>
</dbReference>
<dbReference type="InterPro" id="IPR000160">
    <property type="entry name" value="GGDEF_dom"/>
</dbReference>
<feature type="domain" description="EAL" evidence="4">
    <location>
        <begin position="602"/>
        <end position="853"/>
    </location>
</feature>
<dbReference type="CDD" id="cd01948">
    <property type="entry name" value="EAL"/>
    <property type="match status" value="1"/>
</dbReference>
<dbReference type="EMBL" id="LFTY01000002">
    <property type="protein sequence ID" value="KMW57153.1"/>
    <property type="molecule type" value="Genomic_DNA"/>
</dbReference>